<accession>A0A2N0UJS3</accession>
<evidence type="ECO:0000256" key="2">
    <source>
        <dbReference type="ARBA" id="ARBA00023136"/>
    </source>
</evidence>
<dbReference type="RefSeq" id="WP_101029542.1">
    <property type="nucleotide sequence ID" value="NZ_CABMMZ010000072.1"/>
</dbReference>
<dbReference type="InterPro" id="IPR004995">
    <property type="entry name" value="Spore_Ger"/>
</dbReference>
<keyword evidence="3" id="KW-1133">Transmembrane helix</keyword>
<reference evidence="4" key="1">
    <citation type="journal article" date="2018" name="Environ. Microbiol.">
        <title>Sporulation capability and amylosome conservation among diverse human colonic and rumen isolates of the keystone starch-degrader Ruminococcus bromii.</title>
        <authorList>
            <person name="Mukhopadhya I."/>
            <person name="Morais S."/>
            <person name="Laverde-Gomez J."/>
            <person name="Sheridan P.O."/>
            <person name="Walker A.W."/>
            <person name="Kelly W."/>
            <person name="Klieve A.V."/>
            <person name="Ouwerkerk D."/>
            <person name="Duncan S.H."/>
            <person name="Louis P."/>
            <person name="Koropatkin N."/>
            <person name="Cockburn D."/>
            <person name="Kibler R."/>
            <person name="Cooper P.J."/>
            <person name="Sandoval C."/>
            <person name="Crost E."/>
            <person name="Juge N."/>
            <person name="Bayer E.A."/>
            <person name="Flint H.J."/>
        </authorList>
    </citation>
    <scope>NUCLEOTIDE SEQUENCE [LARGE SCALE GENOMIC DNA]</scope>
    <source>
        <strain evidence="4">ATCC 27255</strain>
    </source>
</reference>
<feature type="transmembrane region" description="Helical" evidence="3">
    <location>
        <begin position="357"/>
        <end position="378"/>
    </location>
</feature>
<feature type="transmembrane region" description="Helical" evidence="3">
    <location>
        <begin position="286"/>
        <end position="308"/>
    </location>
</feature>
<dbReference type="PANTHER" id="PTHR22550">
    <property type="entry name" value="SPORE GERMINATION PROTEIN"/>
    <property type="match status" value="1"/>
</dbReference>
<dbReference type="Pfam" id="PF03323">
    <property type="entry name" value="GerA"/>
    <property type="match status" value="1"/>
</dbReference>
<dbReference type="GO" id="GO:0009847">
    <property type="term" value="P:spore germination"/>
    <property type="evidence" value="ECO:0007669"/>
    <property type="project" value="InterPro"/>
</dbReference>
<feature type="transmembrane region" description="Helical" evidence="3">
    <location>
        <begin position="409"/>
        <end position="432"/>
    </location>
</feature>
<keyword evidence="3" id="KW-0812">Transmembrane</keyword>
<organism evidence="4 5">
    <name type="scientific">Ruminococcus bromii</name>
    <dbReference type="NCBI Taxonomy" id="40518"/>
    <lineage>
        <taxon>Bacteria</taxon>
        <taxon>Bacillati</taxon>
        <taxon>Bacillota</taxon>
        <taxon>Clostridia</taxon>
        <taxon>Eubacteriales</taxon>
        <taxon>Oscillospiraceae</taxon>
        <taxon>Ruminococcus</taxon>
    </lineage>
</organism>
<sequence>MYNSLKENISALKKMFKNSADFTVREMNLKGQCSIKSAIITIEGMCGKDTLALSLINPLLDYYFECQNPDEIFDTIKNTVLTSSEIVEFTTIDEAISFSTSGFALLVVDGCSRMLAIGAQGFSFRSVSEPESEVVQRGCREGFTEPLRINMTLIRRRIKSPDLVFETVTSGYSSNTQMMICYLQNSVSKQILKAIRERLENCNLKMILASGYLSEYLEDNSSNSLFSGVGISERPDTVCGKLSEGRVAILIDGTPSVIIIPHLFVEEFQSVDDYSNRPYYAAFIRILKYISFFIAVFLPGIYTAFAQFHPEYFPTGLLVKTSDSLSQTPLPVTLEVILITFIYEVMREAGLRIPKPLGHAVSIVGALVIGESAVSAGIISSSTLMVVATAAICSYVTSALYPPIMVLRFFCVIAGGMFGLWGIVLLTCGVLVNMCSKTSVGVPYMSSLAPFSWRSMRDVFVRADWKSLSKRTIKVQKFPETEEI</sequence>
<dbReference type="InterPro" id="IPR050768">
    <property type="entry name" value="UPF0353/GerABKA_families"/>
</dbReference>
<dbReference type="Proteomes" id="UP000233425">
    <property type="component" value="Unassembled WGS sequence"/>
</dbReference>
<comment type="similarity">
    <text evidence="1">Belongs to the GerABKA family.</text>
</comment>
<proteinExistence type="inferred from homology"/>
<evidence type="ECO:0000313" key="5">
    <source>
        <dbReference type="Proteomes" id="UP000233425"/>
    </source>
</evidence>
<protein>
    <submittedName>
        <fullName evidence="4">Spore germination protein B1</fullName>
    </submittedName>
</protein>
<keyword evidence="2 3" id="KW-0472">Membrane</keyword>
<dbReference type="PIRSF" id="PIRSF005690">
    <property type="entry name" value="GerBA"/>
    <property type="match status" value="1"/>
</dbReference>
<dbReference type="PANTHER" id="PTHR22550:SF5">
    <property type="entry name" value="LEUCINE ZIPPER PROTEIN 4"/>
    <property type="match status" value="1"/>
</dbReference>
<name>A0A2N0UJS3_9FIRM</name>
<feature type="transmembrane region" description="Helical" evidence="3">
    <location>
        <begin position="328"/>
        <end position="345"/>
    </location>
</feature>
<dbReference type="AlphaFoldDB" id="A0A2N0UJS3"/>
<evidence type="ECO:0000256" key="1">
    <source>
        <dbReference type="ARBA" id="ARBA00005278"/>
    </source>
</evidence>
<keyword evidence="5" id="KW-1185">Reference proteome</keyword>
<dbReference type="GO" id="GO:0016020">
    <property type="term" value="C:membrane"/>
    <property type="evidence" value="ECO:0007669"/>
    <property type="project" value="InterPro"/>
</dbReference>
<dbReference type="EMBL" id="NNSR01000072">
    <property type="protein sequence ID" value="PKD27220.1"/>
    <property type="molecule type" value="Genomic_DNA"/>
</dbReference>
<gene>
    <name evidence="4" type="primary">gerBA</name>
    <name evidence="4" type="ORF">RBATCC27255_01609</name>
</gene>
<evidence type="ECO:0000256" key="3">
    <source>
        <dbReference type="SAM" id="Phobius"/>
    </source>
</evidence>
<comment type="caution">
    <text evidence="4">The sequence shown here is derived from an EMBL/GenBank/DDBJ whole genome shotgun (WGS) entry which is preliminary data.</text>
</comment>
<evidence type="ECO:0000313" key="4">
    <source>
        <dbReference type="EMBL" id="PKD27220.1"/>
    </source>
</evidence>